<keyword evidence="1" id="KW-0812">Transmembrane</keyword>
<evidence type="ECO:0000313" key="3">
    <source>
        <dbReference type="Proteomes" id="UP001189429"/>
    </source>
</evidence>
<comment type="caution">
    <text evidence="2">The sequence shown here is derived from an EMBL/GenBank/DDBJ whole genome shotgun (WGS) entry which is preliminary data.</text>
</comment>
<feature type="transmembrane region" description="Helical" evidence="1">
    <location>
        <begin position="103"/>
        <end position="125"/>
    </location>
</feature>
<dbReference type="Proteomes" id="UP001189429">
    <property type="component" value="Unassembled WGS sequence"/>
</dbReference>
<keyword evidence="1" id="KW-1133">Transmembrane helix</keyword>
<reference evidence="2" key="1">
    <citation type="submission" date="2023-10" db="EMBL/GenBank/DDBJ databases">
        <authorList>
            <person name="Chen Y."/>
            <person name="Shah S."/>
            <person name="Dougan E. K."/>
            <person name="Thang M."/>
            <person name="Chan C."/>
        </authorList>
    </citation>
    <scope>NUCLEOTIDE SEQUENCE [LARGE SCALE GENOMIC DNA]</scope>
</reference>
<dbReference type="EMBL" id="CAUYUJ010019436">
    <property type="protein sequence ID" value="CAK0891161.1"/>
    <property type="molecule type" value="Genomic_DNA"/>
</dbReference>
<keyword evidence="1" id="KW-0472">Membrane</keyword>
<proteinExistence type="predicted"/>
<evidence type="ECO:0000313" key="2">
    <source>
        <dbReference type="EMBL" id="CAK0891161.1"/>
    </source>
</evidence>
<keyword evidence="3" id="KW-1185">Reference proteome</keyword>
<accession>A0ABN9WWA6</accession>
<sequence length="145" mass="16711">MLLKTHIKDHKTLLRQLSEFRLADTKCQVVEDRAFVLAQITEWFGSADEFEIYVRGALHSQVESLLQEQIVNPYGDIVIICLGSFFFYTSGCLAALARGDAELMWRWVLCYVTDICLSKSLWIGFRRLAEITGRRMQRGLLAFQT</sequence>
<gene>
    <name evidence="2" type="ORF">PCOR1329_LOCUS71177</name>
</gene>
<evidence type="ECO:0000256" key="1">
    <source>
        <dbReference type="SAM" id="Phobius"/>
    </source>
</evidence>
<feature type="transmembrane region" description="Helical" evidence="1">
    <location>
        <begin position="77"/>
        <end position="97"/>
    </location>
</feature>
<name>A0ABN9WWA6_9DINO</name>
<protein>
    <submittedName>
        <fullName evidence="2">Uncharacterized protein</fullName>
    </submittedName>
</protein>
<organism evidence="2 3">
    <name type="scientific">Prorocentrum cordatum</name>
    <dbReference type="NCBI Taxonomy" id="2364126"/>
    <lineage>
        <taxon>Eukaryota</taxon>
        <taxon>Sar</taxon>
        <taxon>Alveolata</taxon>
        <taxon>Dinophyceae</taxon>
        <taxon>Prorocentrales</taxon>
        <taxon>Prorocentraceae</taxon>
        <taxon>Prorocentrum</taxon>
    </lineage>
</organism>